<dbReference type="InterPro" id="IPR007577">
    <property type="entry name" value="GlycoTrfase_DXD_sugar-bd_CS"/>
</dbReference>
<dbReference type="GO" id="GO:0051999">
    <property type="term" value="P:mannosyl-inositol phosphorylceramide biosynthetic process"/>
    <property type="evidence" value="ECO:0007669"/>
    <property type="project" value="TreeGrafter"/>
</dbReference>
<dbReference type="GO" id="GO:0016020">
    <property type="term" value="C:membrane"/>
    <property type="evidence" value="ECO:0007669"/>
    <property type="project" value="GOC"/>
</dbReference>
<dbReference type="PANTHER" id="PTHR32385:SF15">
    <property type="entry name" value="INOSITOL PHOSPHOCERAMIDE MANNOSYLTRANSFERASE 1"/>
    <property type="match status" value="1"/>
</dbReference>
<sequence>MTLPRIFHQVWLGGPMPERFQAYSRTWRHHHPDWEYRLWTEDDLDPSRSDFLTNGDAYLSLNTWSEKSDVARYEILLRHGGIYIDTDFECLRPLDGLLQDVEAFSATESDARVSVSTGIMGTSAGHPLFAACVQELPARITEFAETNAAWKTGPGLFTNEYAKLLKQTNAPPIQVFPKELFYPKSFSERHQEASTYPDAYAVHHYAASWM</sequence>
<dbReference type="RefSeq" id="WP_077966402.1">
    <property type="nucleotide sequence ID" value="NZ_CP045178.1"/>
</dbReference>
<accession>A0A1V4ADA0</accession>
<dbReference type="Pfam" id="PF04488">
    <property type="entry name" value="Gly_transf_sug"/>
    <property type="match status" value="1"/>
</dbReference>
<dbReference type="PANTHER" id="PTHR32385">
    <property type="entry name" value="MANNOSYL PHOSPHORYLINOSITOL CERAMIDE SYNTHASE"/>
    <property type="match status" value="1"/>
</dbReference>
<comment type="caution">
    <text evidence="2">The sequence shown here is derived from an EMBL/GenBank/DDBJ whole genome shotgun (WGS) entry which is preliminary data.</text>
</comment>
<proteinExistence type="predicted"/>
<dbReference type="AlphaFoldDB" id="A0A1V4ADA0"/>
<dbReference type="SUPFAM" id="SSF53448">
    <property type="entry name" value="Nucleotide-diphospho-sugar transferases"/>
    <property type="match status" value="1"/>
</dbReference>
<dbReference type="Proteomes" id="UP000190539">
    <property type="component" value="Unassembled WGS sequence"/>
</dbReference>
<protein>
    <recommendedName>
        <fullName evidence="4">Glycosyl transferase</fullName>
    </recommendedName>
</protein>
<dbReference type="STRING" id="83656.B1H18_08840"/>
<dbReference type="EMBL" id="MVFC01000004">
    <property type="protein sequence ID" value="OON81413.1"/>
    <property type="molecule type" value="Genomic_DNA"/>
</dbReference>
<dbReference type="OrthoDB" id="277808at2"/>
<evidence type="ECO:0000313" key="3">
    <source>
        <dbReference type="Proteomes" id="UP000190539"/>
    </source>
</evidence>
<gene>
    <name evidence="2" type="ORF">B1H18_08840</name>
</gene>
<dbReference type="InterPro" id="IPR051706">
    <property type="entry name" value="Glycosyltransferase_domain"/>
</dbReference>
<evidence type="ECO:0008006" key="4">
    <source>
        <dbReference type="Google" id="ProtNLM"/>
    </source>
</evidence>
<keyword evidence="1" id="KW-0808">Transferase</keyword>
<evidence type="ECO:0000256" key="1">
    <source>
        <dbReference type="ARBA" id="ARBA00022679"/>
    </source>
</evidence>
<dbReference type="InterPro" id="IPR029044">
    <property type="entry name" value="Nucleotide-diphossugar_trans"/>
</dbReference>
<dbReference type="GO" id="GO:0000030">
    <property type="term" value="F:mannosyltransferase activity"/>
    <property type="evidence" value="ECO:0007669"/>
    <property type="project" value="TreeGrafter"/>
</dbReference>
<organism evidence="2 3">
    <name type="scientific">Streptomyces tsukubensis</name>
    <dbReference type="NCBI Taxonomy" id="83656"/>
    <lineage>
        <taxon>Bacteria</taxon>
        <taxon>Bacillati</taxon>
        <taxon>Actinomycetota</taxon>
        <taxon>Actinomycetes</taxon>
        <taxon>Kitasatosporales</taxon>
        <taxon>Streptomycetaceae</taxon>
        <taxon>Streptomyces</taxon>
    </lineage>
</organism>
<reference evidence="2 3" key="1">
    <citation type="submission" date="2017-02" db="EMBL/GenBank/DDBJ databases">
        <title>Draft Genome Sequence of Streptomyces tsukubaensis F601, a Producer of the immunosuppressant tacrolimus FK506.</title>
        <authorList>
            <person name="Zong G."/>
            <person name="Zhong C."/>
            <person name="Fu J."/>
            <person name="Qin R."/>
            <person name="Cao G."/>
        </authorList>
    </citation>
    <scope>NUCLEOTIDE SEQUENCE [LARGE SCALE GENOMIC DNA]</scope>
    <source>
        <strain evidence="2 3">F601</strain>
    </source>
</reference>
<evidence type="ECO:0000313" key="2">
    <source>
        <dbReference type="EMBL" id="OON81413.1"/>
    </source>
</evidence>
<name>A0A1V4ADA0_9ACTN</name>
<keyword evidence="3" id="KW-1185">Reference proteome</keyword>
<dbReference type="Gene3D" id="3.90.550.20">
    <property type="match status" value="1"/>
</dbReference>